<dbReference type="RefSeq" id="WP_204905995.1">
    <property type="nucleotide sequence ID" value="NZ_JACJKS010000005.1"/>
</dbReference>
<dbReference type="Pfam" id="PF14196">
    <property type="entry name" value="ATC_hydrolase"/>
    <property type="match status" value="1"/>
</dbReference>
<proteinExistence type="predicted"/>
<sequence>MKYSSEELGRQAGILMRTHGLLYYAVSRVLTEEEGFEGGRAVRHWIRIQANWRGEEMKKAHTALRMPIDVEHIQRFWDNALSDFWYRKEGKYTTYDVAMQVPSCAYADVWQERDWWMWGHVYCDELHQHILEKYNPDGVVVIPECLMKGDRQCDFRWILPPFAQMKFDDVKDDYPGQDHEKDYLAQTPEEAQKKNIRRGTRLLGMELYMLRETLREYFPERQEELYEKILKLLAQERAADFVRFFEASHEDWKTFVTKSFDLPFIAFEAEIEEDETELKVTFSDDPIREGLAYFDMAEEAYQFMHQQCCWMSEEERMPVKMRFEKNAEGKGELVIEVV</sequence>
<reference evidence="1" key="2">
    <citation type="journal article" date="2021" name="Sci. Rep.">
        <title>The distribution of antibiotic resistance genes in chicken gut microbiota commensals.</title>
        <authorList>
            <person name="Juricova H."/>
            <person name="Matiasovicova J."/>
            <person name="Kubasova T."/>
            <person name="Cejkova D."/>
            <person name="Rychlik I."/>
        </authorList>
    </citation>
    <scope>NUCLEOTIDE SEQUENCE</scope>
    <source>
        <strain evidence="1">An582</strain>
    </source>
</reference>
<comment type="caution">
    <text evidence="1">The sequence shown here is derived from an EMBL/GenBank/DDBJ whole genome shotgun (WGS) entry which is preliminary data.</text>
</comment>
<evidence type="ECO:0000313" key="2">
    <source>
        <dbReference type="Proteomes" id="UP000705508"/>
    </source>
</evidence>
<organism evidence="1 2">
    <name type="scientific">Mordavella massiliensis</name>
    <dbReference type="NCBI Taxonomy" id="1871024"/>
    <lineage>
        <taxon>Bacteria</taxon>
        <taxon>Bacillati</taxon>
        <taxon>Bacillota</taxon>
        <taxon>Clostridia</taxon>
        <taxon>Eubacteriales</taxon>
        <taxon>Clostridiaceae</taxon>
        <taxon>Mordavella</taxon>
    </lineage>
</organism>
<dbReference type="AlphaFoldDB" id="A0A938XD19"/>
<gene>
    <name evidence="1" type="ORF">H6A20_04585</name>
</gene>
<dbReference type="GO" id="GO:0016787">
    <property type="term" value="F:hydrolase activity"/>
    <property type="evidence" value="ECO:0007669"/>
    <property type="project" value="UniProtKB-KW"/>
</dbReference>
<dbReference type="EMBL" id="JACJKS010000005">
    <property type="protein sequence ID" value="MBM6947942.1"/>
    <property type="molecule type" value="Genomic_DNA"/>
</dbReference>
<accession>A0A938XD19</accession>
<evidence type="ECO:0000313" key="1">
    <source>
        <dbReference type="EMBL" id="MBM6947942.1"/>
    </source>
</evidence>
<keyword evidence="1" id="KW-0378">Hydrolase</keyword>
<dbReference type="Proteomes" id="UP000705508">
    <property type="component" value="Unassembled WGS sequence"/>
</dbReference>
<name>A0A938XD19_9CLOT</name>
<protein>
    <submittedName>
        <fullName evidence="1">L-2-amino-thiazoline-4-carboxylic acid hydrolase</fullName>
    </submittedName>
</protein>
<reference evidence="1" key="1">
    <citation type="submission" date="2020-08" db="EMBL/GenBank/DDBJ databases">
        <authorList>
            <person name="Cejkova D."/>
            <person name="Kubasova T."/>
            <person name="Jahodarova E."/>
            <person name="Rychlik I."/>
        </authorList>
    </citation>
    <scope>NUCLEOTIDE SEQUENCE</scope>
    <source>
        <strain evidence="1">An582</strain>
    </source>
</reference>
<dbReference type="InterPro" id="IPR026002">
    <property type="entry name" value="ATC_hydrolase-like"/>
</dbReference>